<feature type="region of interest" description="Disordered" evidence="1">
    <location>
        <begin position="1"/>
        <end position="411"/>
    </location>
</feature>
<dbReference type="EMBL" id="CADCUV010000058">
    <property type="protein sequence ID" value="CAA9403990.1"/>
    <property type="molecule type" value="Genomic_DNA"/>
</dbReference>
<reference evidence="2" key="1">
    <citation type="submission" date="2020-02" db="EMBL/GenBank/DDBJ databases">
        <authorList>
            <person name="Meier V. D."/>
        </authorList>
    </citation>
    <scope>NUCLEOTIDE SEQUENCE</scope>
    <source>
        <strain evidence="2">AVDCRST_MAG22</strain>
    </source>
</reference>
<feature type="non-terminal residue" evidence="2">
    <location>
        <position position="1"/>
    </location>
</feature>
<feature type="compositionally biased region" description="Basic residues" evidence="1">
    <location>
        <begin position="247"/>
        <end position="261"/>
    </location>
</feature>
<accession>A0A6J4P9C7</accession>
<feature type="compositionally biased region" description="Basic and acidic residues" evidence="1">
    <location>
        <begin position="23"/>
        <end position="32"/>
    </location>
</feature>
<protein>
    <submittedName>
        <fullName evidence="2">Acyl-CoA dehydrogenase</fullName>
    </submittedName>
</protein>
<feature type="compositionally biased region" description="Basic and acidic residues" evidence="1">
    <location>
        <begin position="294"/>
        <end position="309"/>
    </location>
</feature>
<feature type="non-terminal residue" evidence="2">
    <location>
        <position position="411"/>
    </location>
</feature>
<feature type="compositionally biased region" description="Basic and acidic residues" evidence="1">
    <location>
        <begin position="265"/>
        <end position="286"/>
    </location>
</feature>
<feature type="compositionally biased region" description="Basic and acidic residues" evidence="1">
    <location>
        <begin position="143"/>
        <end position="154"/>
    </location>
</feature>
<sequence>ELRSHREGPGTSRTTRGVHARARLPERGDLPRAGRGLRGPLEHPAYHGGSQGAGEVRRPLEPLPAGLRARRGPLEPGVRASVRGHGPQPHGARGLQLQRPRHGQHGGPRPLREPGAAGTMAQAASGGRDPVGLLHDRARRGLLRRDQHPGQDRARRGRVRRERPQVVVHGRGQPAVQDLDPHGQDRPRGEAPRAAVHDPGPPGYPGRRDRAYPLRLRLRRGPARPRRDLLRRREGPGREHPVGRGQGLRHRPGAPRSRAHPPLHAPDRCGREGARAHVRAGQEPRGVRQAARRAGRDHGVDRRLQDGDRAGPSPHPEGRPHDGHGRQQGGPLRDRPDKGRRPKRDPEGARPRHPGLRRGGRLGGYTPGRLLGRVAHPAPRRRPGRGPPRIGGQTGAQKGAPRRHRTVLRPV</sequence>
<feature type="compositionally biased region" description="Basic and acidic residues" evidence="1">
    <location>
        <begin position="332"/>
        <end position="350"/>
    </location>
</feature>
<evidence type="ECO:0000313" key="2">
    <source>
        <dbReference type="EMBL" id="CAA9403990.1"/>
    </source>
</evidence>
<feature type="compositionally biased region" description="Basic and acidic residues" evidence="1">
    <location>
        <begin position="225"/>
        <end position="242"/>
    </location>
</feature>
<feature type="compositionally biased region" description="Basic and acidic residues" evidence="1">
    <location>
        <begin position="179"/>
        <end position="191"/>
    </location>
</feature>
<gene>
    <name evidence="2" type="ORF">AVDCRST_MAG22-1430</name>
</gene>
<evidence type="ECO:0000256" key="1">
    <source>
        <dbReference type="SAM" id="MobiDB-lite"/>
    </source>
</evidence>
<feature type="compositionally biased region" description="Basic residues" evidence="1">
    <location>
        <begin position="400"/>
        <end position="411"/>
    </location>
</feature>
<feature type="compositionally biased region" description="Basic and acidic residues" evidence="1">
    <location>
        <begin position="316"/>
        <end position="325"/>
    </location>
</feature>
<dbReference type="AlphaFoldDB" id="A0A6J4P9C7"/>
<name>A0A6J4P9C7_9ACTN</name>
<feature type="compositionally biased region" description="Basic residues" evidence="1">
    <location>
        <begin position="351"/>
        <end position="360"/>
    </location>
</feature>
<proteinExistence type="predicted"/>
<organism evidence="2">
    <name type="scientific">uncultured Rubrobacteraceae bacterium</name>
    <dbReference type="NCBI Taxonomy" id="349277"/>
    <lineage>
        <taxon>Bacteria</taxon>
        <taxon>Bacillati</taxon>
        <taxon>Actinomycetota</taxon>
        <taxon>Rubrobacteria</taxon>
        <taxon>Rubrobacterales</taxon>
        <taxon>Rubrobacteraceae</taxon>
        <taxon>environmental samples</taxon>
    </lineage>
</organism>